<keyword evidence="1 3" id="KW-0378">Hydrolase</keyword>
<feature type="domain" description="Alpha/beta hydrolase fold-3" evidence="2">
    <location>
        <begin position="97"/>
        <end position="298"/>
    </location>
</feature>
<gene>
    <name evidence="3" type="ORF">ACFSVL_39735</name>
</gene>
<keyword evidence="4" id="KW-1185">Reference proteome</keyword>
<dbReference type="GO" id="GO:0016787">
    <property type="term" value="F:hydrolase activity"/>
    <property type="evidence" value="ECO:0007669"/>
    <property type="project" value="UniProtKB-KW"/>
</dbReference>
<dbReference type="InterPro" id="IPR050300">
    <property type="entry name" value="GDXG_lipolytic_enzyme"/>
</dbReference>
<evidence type="ECO:0000259" key="2">
    <source>
        <dbReference type="Pfam" id="PF07859"/>
    </source>
</evidence>
<dbReference type="EMBL" id="JBHUKS010000033">
    <property type="protein sequence ID" value="MFD2473588.1"/>
    <property type="molecule type" value="Genomic_DNA"/>
</dbReference>
<reference evidence="4" key="1">
    <citation type="journal article" date="2019" name="Int. J. Syst. Evol. Microbiol.">
        <title>The Global Catalogue of Microorganisms (GCM) 10K type strain sequencing project: providing services to taxonomists for standard genome sequencing and annotation.</title>
        <authorList>
            <consortium name="The Broad Institute Genomics Platform"/>
            <consortium name="The Broad Institute Genome Sequencing Center for Infectious Disease"/>
            <person name="Wu L."/>
            <person name="Ma J."/>
        </authorList>
    </citation>
    <scope>NUCLEOTIDE SEQUENCE [LARGE SCALE GENOMIC DNA]</scope>
    <source>
        <strain evidence="4">CGMCC 4.7641</strain>
    </source>
</reference>
<dbReference type="PANTHER" id="PTHR48081">
    <property type="entry name" value="AB HYDROLASE SUPERFAMILY PROTEIN C4A8.06C"/>
    <property type="match status" value="1"/>
</dbReference>
<protein>
    <submittedName>
        <fullName evidence="3">Alpha/beta hydrolase</fullName>
    </submittedName>
</protein>
<dbReference type="Gene3D" id="3.40.50.1820">
    <property type="entry name" value="alpha/beta hydrolase"/>
    <property type="match status" value="1"/>
</dbReference>
<dbReference type="Pfam" id="PF07859">
    <property type="entry name" value="Abhydrolase_3"/>
    <property type="match status" value="1"/>
</dbReference>
<proteinExistence type="predicted"/>
<dbReference type="RefSeq" id="WP_378312190.1">
    <property type="nucleotide sequence ID" value="NZ_JBHUKS010000033.1"/>
</dbReference>
<dbReference type="SUPFAM" id="SSF53474">
    <property type="entry name" value="alpha/beta-Hydrolases"/>
    <property type="match status" value="1"/>
</dbReference>
<evidence type="ECO:0000313" key="4">
    <source>
        <dbReference type="Proteomes" id="UP001597483"/>
    </source>
</evidence>
<evidence type="ECO:0000313" key="3">
    <source>
        <dbReference type="EMBL" id="MFD2473588.1"/>
    </source>
</evidence>
<sequence>MAGSPEIDKAEGFYRSWMPALEALLLPALRPRRLHWVVATPPVRRYLSARMGVLRRAFDGITSSFAVPEDAVVEVGEVAGVPVTRVSTPGVLPGRNVIHFHGGGYVLGSAHAYREVATRISRAARATVVLVDFRRAPENPFPAAIEDTVRVYRQLVAEGLDPARTTFSGDSAGGGLVLSALLTLRKAGDPLPASGVLMSPLIDFAATGGSMDRFAGTDPVVSPLVVKMMGALYIGKADPHQERIALLDADLAGLPPLLIQVGSRECLLDDATRVADCARNAGVDVTVDVVDDVPHVFQIFASFLPQARDAIDRIGEFVSKRVR</sequence>
<dbReference type="Proteomes" id="UP001597483">
    <property type="component" value="Unassembled WGS sequence"/>
</dbReference>
<accession>A0ABW5HJX5</accession>
<comment type="caution">
    <text evidence="3">The sequence shown here is derived from an EMBL/GenBank/DDBJ whole genome shotgun (WGS) entry which is preliminary data.</text>
</comment>
<dbReference type="PANTHER" id="PTHR48081:SF8">
    <property type="entry name" value="ALPHA_BETA HYDROLASE FOLD-3 DOMAIN-CONTAINING PROTEIN-RELATED"/>
    <property type="match status" value="1"/>
</dbReference>
<organism evidence="3 4">
    <name type="scientific">Amycolatopsis silviterrae</name>
    <dbReference type="NCBI Taxonomy" id="1656914"/>
    <lineage>
        <taxon>Bacteria</taxon>
        <taxon>Bacillati</taxon>
        <taxon>Actinomycetota</taxon>
        <taxon>Actinomycetes</taxon>
        <taxon>Pseudonocardiales</taxon>
        <taxon>Pseudonocardiaceae</taxon>
        <taxon>Amycolatopsis</taxon>
    </lineage>
</organism>
<dbReference type="InterPro" id="IPR029058">
    <property type="entry name" value="AB_hydrolase_fold"/>
</dbReference>
<evidence type="ECO:0000256" key="1">
    <source>
        <dbReference type="ARBA" id="ARBA00022801"/>
    </source>
</evidence>
<dbReference type="InterPro" id="IPR013094">
    <property type="entry name" value="AB_hydrolase_3"/>
</dbReference>
<name>A0ABW5HJX5_9PSEU</name>